<dbReference type="OrthoDB" id="7827685at2759"/>
<comment type="pathway">
    <text evidence="1 4">Protein modification; protein ubiquitination.</text>
</comment>
<protein>
    <recommendedName>
        <fullName evidence="4">SKP1-like protein</fullName>
    </recommendedName>
</protein>
<dbReference type="Pfam" id="PF01466">
    <property type="entry name" value="Skp1"/>
    <property type="match status" value="1"/>
</dbReference>
<evidence type="ECO:0000313" key="9">
    <source>
        <dbReference type="Proteomes" id="UP001141806"/>
    </source>
</evidence>
<evidence type="ECO:0000256" key="5">
    <source>
        <dbReference type="SAM" id="MobiDB-lite"/>
    </source>
</evidence>
<evidence type="ECO:0000256" key="2">
    <source>
        <dbReference type="ARBA" id="ARBA00009993"/>
    </source>
</evidence>
<keyword evidence="9" id="KW-1185">Reference proteome</keyword>
<evidence type="ECO:0000313" key="8">
    <source>
        <dbReference type="EMBL" id="KAJ4975616.1"/>
    </source>
</evidence>
<dbReference type="GO" id="GO:0009867">
    <property type="term" value="P:jasmonic acid mediated signaling pathway"/>
    <property type="evidence" value="ECO:0007669"/>
    <property type="project" value="UniProtKB-ARBA"/>
</dbReference>
<proteinExistence type="inferred from homology"/>
<dbReference type="InterPro" id="IPR016072">
    <property type="entry name" value="Skp1_comp_dimer"/>
</dbReference>
<evidence type="ECO:0000256" key="1">
    <source>
        <dbReference type="ARBA" id="ARBA00004906"/>
    </source>
</evidence>
<feature type="domain" description="SKP1 component dimerisation" evidence="6">
    <location>
        <begin position="130"/>
        <end position="170"/>
    </location>
</feature>
<dbReference type="SUPFAM" id="SSF54695">
    <property type="entry name" value="POZ domain"/>
    <property type="match status" value="1"/>
</dbReference>
<dbReference type="PANTHER" id="PTHR11165">
    <property type="entry name" value="SKP1"/>
    <property type="match status" value="1"/>
</dbReference>
<dbReference type="InterPro" id="IPR016073">
    <property type="entry name" value="Skp1_comp_POZ"/>
</dbReference>
<dbReference type="EMBL" id="JAMYWD010000003">
    <property type="protein sequence ID" value="KAJ4975616.1"/>
    <property type="molecule type" value="Genomic_DNA"/>
</dbReference>
<dbReference type="Proteomes" id="UP001141806">
    <property type="component" value="Unassembled WGS sequence"/>
</dbReference>
<evidence type="ECO:0000256" key="3">
    <source>
        <dbReference type="ARBA" id="ARBA00022786"/>
    </source>
</evidence>
<dbReference type="SUPFAM" id="SSF81382">
    <property type="entry name" value="Skp1 dimerisation domain-like"/>
    <property type="match status" value="1"/>
</dbReference>
<dbReference type="InterPro" id="IPR016897">
    <property type="entry name" value="SKP1"/>
</dbReference>
<gene>
    <name evidence="8" type="ORF">NE237_000722</name>
</gene>
<evidence type="ECO:0000256" key="4">
    <source>
        <dbReference type="PIRNR" id="PIRNR028729"/>
    </source>
</evidence>
<dbReference type="Gene3D" id="3.30.710.10">
    <property type="entry name" value="Potassium Channel Kv1.1, Chain A"/>
    <property type="match status" value="1"/>
</dbReference>
<comment type="caution">
    <text evidence="8">The sequence shown here is derived from an EMBL/GenBank/DDBJ whole genome shotgun (WGS) entry which is preliminary data.</text>
</comment>
<accession>A0A9Q0KSN6</accession>
<dbReference type="AlphaFoldDB" id="A0A9Q0KSN6"/>
<dbReference type="InterPro" id="IPR011333">
    <property type="entry name" value="SKP1/BTB/POZ_sf"/>
</dbReference>
<dbReference type="SMART" id="SM00512">
    <property type="entry name" value="Skp1"/>
    <property type="match status" value="1"/>
</dbReference>
<dbReference type="InterPro" id="IPR036296">
    <property type="entry name" value="SKP1-like_dim_sf"/>
</dbReference>
<evidence type="ECO:0000259" key="7">
    <source>
        <dbReference type="Pfam" id="PF03931"/>
    </source>
</evidence>
<sequence>MSSTKIFLKSSDDKTFEIDETAARASETLKNIIDGGCLDGVIPLPNVSSNILPKVIEYCKKHGGDNGSSKKIANGGVDKDKEILPDYDEEEDKREKVRVDELKKWEEEYMDFDQQVLYDLMLAANYLHIKGLLDLTVEKAASMIRGRTPDQIRENFNINSDFTPEEEEEMILIEDEWDDEWAFD</sequence>
<dbReference type="GO" id="GO:0016567">
    <property type="term" value="P:protein ubiquitination"/>
    <property type="evidence" value="ECO:0007669"/>
    <property type="project" value="UniProtKB-UniRule"/>
</dbReference>
<evidence type="ECO:0000259" key="6">
    <source>
        <dbReference type="Pfam" id="PF01466"/>
    </source>
</evidence>
<dbReference type="CDD" id="cd18322">
    <property type="entry name" value="BTB_POZ_SKP1"/>
    <property type="match status" value="1"/>
</dbReference>
<organism evidence="8 9">
    <name type="scientific">Protea cynaroides</name>
    <dbReference type="NCBI Taxonomy" id="273540"/>
    <lineage>
        <taxon>Eukaryota</taxon>
        <taxon>Viridiplantae</taxon>
        <taxon>Streptophyta</taxon>
        <taxon>Embryophyta</taxon>
        <taxon>Tracheophyta</taxon>
        <taxon>Spermatophyta</taxon>
        <taxon>Magnoliopsida</taxon>
        <taxon>Proteales</taxon>
        <taxon>Proteaceae</taxon>
        <taxon>Protea</taxon>
    </lineage>
</organism>
<comment type="similarity">
    <text evidence="2 4">Belongs to the SKP1 family.</text>
</comment>
<feature type="region of interest" description="Disordered" evidence="5">
    <location>
        <begin position="69"/>
        <end position="88"/>
    </location>
</feature>
<dbReference type="InterPro" id="IPR001232">
    <property type="entry name" value="SKP1-like"/>
</dbReference>
<dbReference type="GO" id="GO:0006511">
    <property type="term" value="P:ubiquitin-dependent protein catabolic process"/>
    <property type="evidence" value="ECO:0007669"/>
    <property type="project" value="InterPro"/>
</dbReference>
<name>A0A9Q0KSN6_9MAGN</name>
<reference evidence="8" key="1">
    <citation type="journal article" date="2023" name="Plant J.">
        <title>The genome of the king protea, Protea cynaroides.</title>
        <authorList>
            <person name="Chang J."/>
            <person name="Duong T.A."/>
            <person name="Schoeman C."/>
            <person name="Ma X."/>
            <person name="Roodt D."/>
            <person name="Barker N."/>
            <person name="Li Z."/>
            <person name="Van de Peer Y."/>
            <person name="Mizrachi E."/>
        </authorList>
    </citation>
    <scope>NUCLEOTIDE SEQUENCE</scope>
    <source>
        <tissue evidence="8">Young leaves</tissue>
    </source>
</reference>
<comment type="subunit">
    <text evidence="4">Part of a SCF (SKP1-cullin-F-box) protein ligase complex.</text>
</comment>
<dbReference type="Pfam" id="PF03931">
    <property type="entry name" value="Skp1_POZ"/>
    <property type="match status" value="1"/>
</dbReference>
<feature type="domain" description="SKP1 component POZ" evidence="7">
    <location>
        <begin position="5"/>
        <end position="62"/>
    </location>
</feature>
<dbReference type="FunFam" id="3.30.710.10:FF:000026">
    <property type="entry name" value="E3 ubiquitin ligase complex SCF subunit"/>
    <property type="match status" value="1"/>
</dbReference>
<comment type="function">
    <text evidence="4">Involved in ubiquitination and subsequent proteasomal degradation of target proteins. Together with CUL1, RBX1 and a F-box protein, it forms a SCF E3 ubiquitin ligase complex. The functional specificity of this complex depends on the type of F-box protein. In the SCF complex, it serves as an adapter that links the F-box protein to CUL1.</text>
</comment>
<keyword evidence="3 4" id="KW-0833">Ubl conjugation pathway</keyword>
<dbReference type="PIRSF" id="PIRSF028729">
    <property type="entry name" value="E3_ubiquit_lig_SCF_Skp"/>
    <property type="match status" value="1"/>
</dbReference>